<feature type="transmembrane region" description="Helical" evidence="1">
    <location>
        <begin position="101"/>
        <end position="119"/>
    </location>
</feature>
<feature type="transmembrane region" description="Helical" evidence="1">
    <location>
        <begin position="72"/>
        <end position="89"/>
    </location>
</feature>
<feature type="transmembrane region" description="Helical" evidence="1">
    <location>
        <begin position="6"/>
        <end position="37"/>
    </location>
</feature>
<keyword evidence="3" id="KW-1185">Reference proteome</keyword>
<feature type="transmembrane region" description="Helical" evidence="1">
    <location>
        <begin position="125"/>
        <end position="147"/>
    </location>
</feature>
<dbReference type="STRING" id="1265818.MAQA_09811"/>
<sequence>MAIKKTLFGALFILISIICAIYPLIILPVLLIGLCIFIMDVQLRRITRFLFVIVVIAAIFGPYLSIPGFGGLFLFRVALLLHFVLFLFEKKDWAWLSKLKVPFLAFSLWILFSIITLIWSQDMQLSLRAIYFQLESLYLIFIIVYYVRQVKNLEKLFFLDYATISLIHWSRVL</sequence>
<protein>
    <submittedName>
        <fullName evidence="2">Uncharacterized protein</fullName>
    </submittedName>
</protein>
<dbReference type="RefSeq" id="WP_036073010.1">
    <property type="nucleotide sequence ID" value="NZ_AOCG01000011.1"/>
</dbReference>
<evidence type="ECO:0000313" key="2">
    <source>
        <dbReference type="EMBL" id="EUJ18050.1"/>
    </source>
</evidence>
<accession>W7AXS0</accession>
<keyword evidence="1" id="KW-0812">Transmembrane</keyword>
<evidence type="ECO:0000256" key="1">
    <source>
        <dbReference type="SAM" id="Phobius"/>
    </source>
</evidence>
<feature type="transmembrane region" description="Helical" evidence="1">
    <location>
        <begin position="49"/>
        <end position="66"/>
    </location>
</feature>
<name>W7AXS0_9LIST</name>
<comment type="caution">
    <text evidence="2">The sequence shown here is derived from an EMBL/GenBank/DDBJ whole genome shotgun (WGS) entry which is preliminary data.</text>
</comment>
<evidence type="ECO:0000313" key="3">
    <source>
        <dbReference type="Proteomes" id="UP000019246"/>
    </source>
</evidence>
<proteinExistence type="predicted"/>
<dbReference type="PATRIC" id="fig|1265818.5.peg.1974"/>
<reference evidence="2 3" key="1">
    <citation type="journal article" date="2014" name="Int. J. Syst. Evol. Microbiol.">
        <title>Listeria floridensis sp. nov., Listeria aquatica sp. nov., Listeria cornellensis sp. nov., Listeria riparia sp. nov. and Listeria grandensis sp. nov., from agricultural and natural environments.</title>
        <authorList>
            <person name="den Bakker H.C."/>
            <person name="Warchocki S."/>
            <person name="Wright E.M."/>
            <person name="Allred A.F."/>
            <person name="Ahlstrom C."/>
            <person name="Manuel C.S."/>
            <person name="Stasiewicz M.J."/>
            <person name="Burrell A."/>
            <person name="Roof S."/>
            <person name="Strawn L."/>
            <person name="Fortes E.D."/>
            <person name="Nightingale K.K."/>
            <person name="Kephart D."/>
            <person name="Wiedmann M."/>
        </authorList>
    </citation>
    <scope>NUCLEOTIDE SEQUENCE [LARGE SCALE GENOMIC DNA]</scope>
    <source>
        <strain evidence="2 3">FSL S10-1188</strain>
    </source>
</reference>
<keyword evidence="1" id="KW-0472">Membrane</keyword>
<dbReference type="Proteomes" id="UP000019246">
    <property type="component" value="Unassembled WGS sequence"/>
</dbReference>
<dbReference type="EMBL" id="AOCG01000011">
    <property type="protein sequence ID" value="EUJ18050.1"/>
    <property type="molecule type" value="Genomic_DNA"/>
</dbReference>
<keyword evidence="1" id="KW-1133">Transmembrane helix</keyword>
<organism evidence="2 3">
    <name type="scientific">Listeria aquatica FSL S10-1188</name>
    <dbReference type="NCBI Taxonomy" id="1265818"/>
    <lineage>
        <taxon>Bacteria</taxon>
        <taxon>Bacillati</taxon>
        <taxon>Bacillota</taxon>
        <taxon>Bacilli</taxon>
        <taxon>Bacillales</taxon>
        <taxon>Listeriaceae</taxon>
        <taxon>Listeria</taxon>
    </lineage>
</organism>
<gene>
    <name evidence="2" type="ORF">MAQA_09811</name>
</gene>
<dbReference type="AlphaFoldDB" id="W7AXS0"/>